<dbReference type="InterPro" id="IPR055164">
    <property type="entry name" value="EDR1/CTR1/ARMC3-like_pept-like"/>
</dbReference>
<dbReference type="PANTHER" id="PTHR46618">
    <property type="entry name" value="ARMADILLO REPEAT-CONTAINING PROTEIN 3"/>
    <property type="match status" value="1"/>
</dbReference>
<reference evidence="3" key="1">
    <citation type="journal article" date="2014" name="PLoS ONE">
        <title>Transcriptome-Based Identification of ABC Transporters in the Western Tarnished Plant Bug Lygus hesperus.</title>
        <authorList>
            <person name="Hull J.J."/>
            <person name="Chaney K."/>
            <person name="Geib S.M."/>
            <person name="Fabrick J.A."/>
            <person name="Brent C.S."/>
            <person name="Walsh D."/>
            <person name="Lavine L.C."/>
        </authorList>
    </citation>
    <scope>NUCLEOTIDE SEQUENCE</scope>
</reference>
<dbReference type="InterPro" id="IPR052441">
    <property type="entry name" value="Armadillo-Ser/Thr_Kinase"/>
</dbReference>
<feature type="non-terminal residue" evidence="3">
    <location>
        <position position="217"/>
    </location>
</feature>
<sequence length="217" mass="24682">KDQISPTKAQEMYKEKLRNNSKLDDKCASTYGMEYEDIDEECIAFDLSEDPLYIQKCLENQVVMRDDERLIALYEEVQKILAIADEKSGPRDYSMPFDHSWVLSRVEALVDVVSKALSGTETRDPCHQHSMNLYVEELKTDGKTGVIPLGNLEMGGSLERALLFKILADKVGLPCSLWRGTYGNGWNEIPLLNLGAEFPMRNKEETKVKTEDKPEMP</sequence>
<reference evidence="4" key="3">
    <citation type="submission" date="2014-09" db="EMBL/GenBank/DDBJ databases">
        <authorList>
            <person name="Magalhaes I.L.F."/>
            <person name="Oliveira U."/>
            <person name="Santos F.R."/>
            <person name="Vidigal T.H.D.A."/>
            <person name="Brescovit A.D."/>
            <person name="Santos A.J."/>
        </authorList>
    </citation>
    <scope>NUCLEOTIDE SEQUENCE</scope>
</reference>
<accession>A0A0A9WA74</accession>
<evidence type="ECO:0000259" key="2">
    <source>
        <dbReference type="Pfam" id="PF14381"/>
    </source>
</evidence>
<feature type="domain" description="EDR1/CTR1/ARMC3-like peptidase-like" evidence="2">
    <location>
        <begin position="64"/>
        <end position="183"/>
    </location>
</feature>
<protein>
    <submittedName>
        <fullName evidence="3">Armadillo repeat-containing protein 3</fullName>
    </submittedName>
</protein>
<feature type="non-terminal residue" evidence="3">
    <location>
        <position position="1"/>
    </location>
</feature>
<evidence type="ECO:0000256" key="1">
    <source>
        <dbReference type="ARBA" id="ARBA00022737"/>
    </source>
</evidence>
<dbReference type="PANTHER" id="PTHR46618:SF1">
    <property type="entry name" value="ARMADILLO REPEAT-CONTAINING PROTEIN 3"/>
    <property type="match status" value="1"/>
</dbReference>
<keyword evidence="1" id="KW-0677">Repeat</keyword>
<dbReference type="EMBL" id="GBRD01014124">
    <property type="protein sequence ID" value="JAG51702.1"/>
    <property type="molecule type" value="Transcribed_RNA"/>
</dbReference>
<reference evidence="3" key="2">
    <citation type="submission" date="2014-07" db="EMBL/GenBank/DDBJ databases">
        <authorList>
            <person name="Hull J."/>
        </authorList>
    </citation>
    <scope>NUCLEOTIDE SEQUENCE</scope>
</reference>
<evidence type="ECO:0000313" key="3">
    <source>
        <dbReference type="EMBL" id="JAG04321.1"/>
    </source>
</evidence>
<dbReference type="Pfam" id="PF14381">
    <property type="entry name" value="EDR1_CTR1_ARMC3_pept"/>
    <property type="match status" value="1"/>
</dbReference>
<proteinExistence type="predicted"/>
<dbReference type="EMBL" id="GBHO01039283">
    <property type="protein sequence ID" value="JAG04321.1"/>
    <property type="molecule type" value="Transcribed_RNA"/>
</dbReference>
<gene>
    <name evidence="3" type="primary">Armc3</name>
    <name evidence="3" type="ORF">CM83_99232</name>
</gene>
<name>A0A0A9WA74_LYGHE</name>
<dbReference type="AlphaFoldDB" id="A0A0A9WA74"/>
<evidence type="ECO:0000313" key="4">
    <source>
        <dbReference type="EMBL" id="JAG51702.1"/>
    </source>
</evidence>
<organism evidence="3">
    <name type="scientific">Lygus hesperus</name>
    <name type="common">Western plant bug</name>
    <dbReference type="NCBI Taxonomy" id="30085"/>
    <lineage>
        <taxon>Eukaryota</taxon>
        <taxon>Metazoa</taxon>
        <taxon>Ecdysozoa</taxon>
        <taxon>Arthropoda</taxon>
        <taxon>Hexapoda</taxon>
        <taxon>Insecta</taxon>
        <taxon>Pterygota</taxon>
        <taxon>Neoptera</taxon>
        <taxon>Paraneoptera</taxon>
        <taxon>Hemiptera</taxon>
        <taxon>Heteroptera</taxon>
        <taxon>Panheteroptera</taxon>
        <taxon>Cimicomorpha</taxon>
        <taxon>Miridae</taxon>
        <taxon>Mirini</taxon>
        <taxon>Lygus</taxon>
    </lineage>
</organism>